<keyword evidence="5" id="KW-1185">Reference proteome</keyword>
<feature type="signal peptide" evidence="1">
    <location>
        <begin position="1"/>
        <end position="24"/>
    </location>
</feature>
<sequence length="345" mass="39886">MKKYAFFILSVCIGLLFSSCSRSSEQQSSLQQELDSFSHSKSIPVARYDHVPKGISPLTGLSYDGDGRGIIVQIENTAQSRPQSGISKADLIYEMEVESQITRLTAFFLSEYPDKVGPVRSTRKQHIYLWKEWDYPYVFYGGSQPKGQNIYEIIKNLEIQAPKIDGMETQNSFFRSKDRSSPHNAYIDLSNVIKYAYHYQPKQRSIYFDPKSVLKGTEGGKVRFSYNKKNEIFYLYNEKSKEYERFINGEPMIDQENQKQVTTKNIIIQYANHYKVPSTVYTNIDLVGSGKAMYFTEGIMRTGTWKRKDIHSFTLYYDENGKELPLRPGKTFIQIVRPEIAVNVE</sequence>
<dbReference type="SUPFAM" id="SSF159774">
    <property type="entry name" value="YerB-like"/>
    <property type="match status" value="1"/>
</dbReference>
<protein>
    <recommendedName>
        <fullName evidence="6">DUF3048 domain-containing protein</fullName>
    </recommendedName>
</protein>
<reference evidence="4 5" key="1">
    <citation type="submission" date="2017-02" db="EMBL/GenBank/DDBJ databases">
        <authorList>
            <person name="Peterson S.W."/>
        </authorList>
    </citation>
    <scope>NUCLEOTIDE SEQUENCE [LARGE SCALE GENOMIC DNA]</scope>
    <source>
        <strain evidence="4 5">DSM 15102</strain>
    </source>
</reference>
<dbReference type="OrthoDB" id="9779102at2"/>
<proteinExistence type="predicted"/>
<evidence type="ECO:0000256" key="1">
    <source>
        <dbReference type="SAM" id="SignalP"/>
    </source>
</evidence>
<dbReference type="Gene3D" id="3.50.90.10">
    <property type="entry name" value="YerB-like"/>
    <property type="match status" value="1"/>
</dbReference>
<dbReference type="InterPro" id="IPR021416">
    <property type="entry name" value="DUF3048_N"/>
</dbReference>
<keyword evidence="1" id="KW-0732">Signal</keyword>
<dbReference type="Pfam" id="PF11258">
    <property type="entry name" value="DUF3048"/>
    <property type="match status" value="1"/>
</dbReference>
<evidence type="ECO:0008006" key="6">
    <source>
        <dbReference type="Google" id="ProtNLM"/>
    </source>
</evidence>
<dbReference type="PROSITE" id="PS51257">
    <property type="entry name" value="PROKAR_LIPOPROTEIN"/>
    <property type="match status" value="1"/>
</dbReference>
<gene>
    <name evidence="4" type="ORF">SAMN02745973_01288</name>
</gene>
<name>A0A1T4MDF1_9FIRM</name>
<dbReference type="InterPro" id="IPR035328">
    <property type="entry name" value="DUF3048_C"/>
</dbReference>
<dbReference type="EMBL" id="FUWV01000007">
    <property type="protein sequence ID" value="SJZ64963.1"/>
    <property type="molecule type" value="Genomic_DNA"/>
</dbReference>
<evidence type="ECO:0000259" key="3">
    <source>
        <dbReference type="Pfam" id="PF17479"/>
    </source>
</evidence>
<organism evidence="4 5">
    <name type="scientific">Garciella nitratireducens DSM 15102</name>
    <dbReference type="NCBI Taxonomy" id="1121911"/>
    <lineage>
        <taxon>Bacteria</taxon>
        <taxon>Bacillati</taxon>
        <taxon>Bacillota</taxon>
        <taxon>Clostridia</taxon>
        <taxon>Eubacteriales</taxon>
        <taxon>Eubacteriaceae</taxon>
        <taxon>Garciella</taxon>
    </lineage>
</organism>
<dbReference type="RefSeq" id="WP_087678727.1">
    <property type="nucleotide sequence ID" value="NZ_FUWV01000007.1"/>
</dbReference>
<accession>A0A1T4MDF1</accession>
<evidence type="ECO:0000313" key="5">
    <source>
        <dbReference type="Proteomes" id="UP000196365"/>
    </source>
</evidence>
<feature type="domain" description="DUF3048" evidence="2">
    <location>
        <begin position="58"/>
        <end position="196"/>
    </location>
</feature>
<dbReference type="AlphaFoldDB" id="A0A1T4MDF1"/>
<dbReference type="Proteomes" id="UP000196365">
    <property type="component" value="Unassembled WGS sequence"/>
</dbReference>
<feature type="chain" id="PRO_5039301469" description="DUF3048 domain-containing protein" evidence="1">
    <location>
        <begin position="25"/>
        <end position="345"/>
    </location>
</feature>
<feature type="domain" description="DUF3048" evidence="3">
    <location>
        <begin position="223"/>
        <end position="333"/>
    </location>
</feature>
<evidence type="ECO:0000313" key="4">
    <source>
        <dbReference type="EMBL" id="SJZ64963.1"/>
    </source>
</evidence>
<dbReference type="Pfam" id="PF17479">
    <property type="entry name" value="DUF3048_C"/>
    <property type="match status" value="1"/>
</dbReference>
<dbReference type="InterPro" id="IPR023158">
    <property type="entry name" value="YerB-like_sf"/>
</dbReference>
<evidence type="ECO:0000259" key="2">
    <source>
        <dbReference type="Pfam" id="PF11258"/>
    </source>
</evidence>